<dbReference type="EC" id="2.7.13.3" evidence="2"/>
<dbReference type="Gene3D" id="1.10.287.130">
    <property type="match status" value="1"/>
</dbReference>
<dbReference type="InterPro" id="IPR003594">
    <property type="entry name" value="HATPase_dom"/>
</dbReference>
<dbReference type="EMBL" id="JAGTAR010000026">
    <property type="protein sequence ID" value="MBR8537051.1"/>
    <property type="molecule type" value="Genomic_DNA"/>
</dbReference>
<evidence type="ECO:0000256" key="6">
    <source>
        <dbReference type="ARBA" id="ARBA00023012"/>
    </source>
</evidence>
<protein>
    <recommendedName>
        <fullName evidence="2">histidine kinase</fullName>
        <ecNumber evidence="2">2.7.13.3</ecNumber>
    </recommendedName>
</protein>
<evidence type="ECO:0000313" key="9">
    <source>
        <dbReference type="EMBL" id="MBR8537051.1"/>
    </source>
</evidence>
<gene>
    <name evidence="9" type="ORF">KDU71_15875</name>
</gene>
<dbReference type="Proteomes" id="UP000679220">
    <property type="component" value="Unassembled WGS sequence"/>
</dbReference>
<dbReference type="InterPro" id="IPR004358">
    <property type="entry name" value="Sig_transdc_His_kin-like_C"/>
</dbReference>
<organism evidence="9 10">
    <name type="scientific">Carboxylicivirga sediminis</name>
    <dbReference type="NCBI Taxonomy" id="2006564"/>
    <lineage>
        <taxon>Bacteria</taxon>
        <taxon>Pseudomonadati</taxon>
        <taxon>Bacteroidota</taxon>
        <taxon>Bacteroidia</taxon>
        <taxon>Marinilabiliales</taxon>
        <taxon>Marinilabiliaceae</taxon>
        <taxon>Carboxylicivirga</taxon>
    </lineage>
</organism>
<comment type="catalytic activity">
    <reaction evidence="1">
        <text>ATP + protein L-histidine = ADP + protein N-phospho-L-histidine.</text>
        <dbReference type="EC" id="2.7.13.3"/>
    </reaction>
</comment>
<dbReference type="SUPFAM" id="SSF55874">
    <property type="entry name" value="ATPase domain of HSP90 chaperone/DNA topoisomerase II/histidine kinase"/>
    <property type="match status" value="1"/>
</dbReference>
<dbReference type="SUPFAM" id="SSF47384">
    <property type="entry name" value="Homodimeric domain of signal transducing histidine kinase"/>
    <property type="match status" value="1"/>
</dbReference>
<name>A0A941F599_9BACT</name>
<dbReference type="PANTHER" id="PTHR43711:SF26">
    <property type="entry name" value="SENSOR HISTIDINE KINASE RCSC"/>
    <property type="match status" value="1"/>
</dbReference>
<dbReference type="Gene3D" id="3.30.565.10">
    <property type="entry name" value="Histidine kinase-like ATPase, C-terminal domain"/>
    <property type="match status" value="1"/>
</dbReference>
<dbReference type="InterPro" id="IPR050736">
    <property type="entry name" value="Sensor_HK_Regulatory"/>
</dbReference>
<dbReference type="AlphaFoldDB" id="A0A941F599"/>
<keyword evidence="3" id="KW-0597">Phosphoprotein</keyword>
<reference evidence="9" key="2">
    <citation type="submission" date="2021-04" db="EMBL/GenBank/DDBJ databases">
        <authorList>
            <person name="Zhang T."/>
            <person name="Zhang Y."/>
            <person name="Lu D."/>
            <person name="Zuo D."/>
            <person name="Du Z."/>
        </authorList>
    </citation>
    <scope>NUCLEOTIDE SEQUENCE</scope>
    <source>
        <strain evidence="9">JR1</strain>
    </source>
</reference>
<comment type="caution">
    <text evidence="9">The sequence shown here is derived from an EMBL/GenBank/DDBJ whole genome shotgun (WGS) entry which is preliminary data.</text>
</comment>
<keyword evidence="7" id="KW-0175">Coiled coil</keyword>
<evidence type="ECO:0000256" key="1">
    <source>
        <dbReference type="ARBA" id="ARBA00000085"/>
    </source>
</evidence>
<dbReference type="SMART" id="SM00387">
    <property type="entry name" value="HATPase_c"/>
    <property type="match status" value="1"/>
</dbReference>
<evidence type="ECO:0000256" key="2">
    <source>
        <dbReference type="ARBA" id="ARBA00012438"/>
    </source>
</evidence>
<keyword evidence="6" id="KW-0902">Two-component regulatory system</keyword>
<keyword evidence="4" id="KW-0808">Transferase</keyword>
<dbReference type="FunFam" id="3.30.565.10:FF:000006">
    <property type="entry name" value="Sensor histidine kinase WalK"/>
    <property type="match status" value="1"/>
</dbReference>
<keyword evidence="10" id="KW-1185">Reference proteome</keyword>
<dbReference type="InterPro" id="IPR036890">
    <property type="entry name" value="HATPase_C_sf"/>
</dbReference>
<dbReference type="GO" id="GO:0000155">
    <property type="term" value="F:phosphorelay sensor kinase activity"/>
    <property type="evidence" value="ECO:0007669"/>
    <property type="project" value="InterPro"/>
</dbReference>
<dbReference type="Pfam" id="PF02518">
    <property type="entry name" value="HATPase_c"/>
    <property type="match status" value="1"/>
</dbReference>
<keyword evidence="5 9" id="KW-0418">Kinase</keyword>
<dbReference type="PROSITE" id="PS50109">
    <property type="entry name" value="HIS_KIN"/>
    <property type="match status" value="1"/>
</dbReference>
<accession>A0A941F599</accession>
<evidence type="ECO:0000256" key="3">
    <source>
        <dbReference type="ARBA" id="ARBA00022553"/>
    </source>
</evidence>
<feature type="coiled-coil region" evidence="7">
    <location>
        <begin position="13"/>
        <end position="47"/>
    </location>
</feature>
<evidence type="ECO:0000259" key="8">
    <source>
        <dbReference type="PROSITE" id="PS50109"/>
    </source>
</evidence>
<evidence type="ECO:0000313" key="10">
    <source>
        <dbReference type="Proteomes" id="UP000679220"/>
    </source>
</evidence>
<dbReference type="PRINTS" id="PR00344">
    <property type="entry name" value="BCTRLSENSOR"/>
</dbReference>
<dbReference type="InterPro" id="IPR036097">
    <property type="entry name" value="HisK_dim/P_sf"/>
</dbReference>
<proteinExistence type="predicted"/>
<evidence type="ECO:0000256" key="7">
    <source>
        <dbReference type="SAM" id="Coils"/>
    </source>
</evidence>
<dbReference type="InterPro" id="IPR005467">
    <property type="entry name" value="His_kinase_dom"/>
</dbReference>
<dbReference type="RefSeq" id="WP_212192075.1">
    <property type="nucleotide sequence ID" value="NZ_JAGTAR010000026.1"/>
</dbReference>
<reference evidence="9" key="1">
    <citation type="journal article" date="2018" name="Int. J. Syst. Evol. Microbiol.">
        <title>Carboxylicivirga sediminis sp. nov., isolated from coastal sediment.</title>
        <authorList>
            <person name="Wang F.Q."/>
            <person name="Ren L.H."/>
            <person name="Zou R.J."/>
            <person name="Sun Y.Z."/>
            <person name="Liu X.J."/>
            <person name="Jiang F."/>
            <person name="Liu L.J."/>
        </authorList>
    </citation>
    <scope>NUCLEOTIDE SEQUENCE</scope>
    <source>
        <strain evidence="9">JR1</strain>
    </source>
</reference>
<evidence type="ECO:0000256" key="4">
    <source>
        <dbReference type="ARBA" id="ARBA00022679"/>
    </source>
</evidence>
<evidence type="ECO:0000256" key="5">
    <source>
        <dbReference type="ARBA" id="ARBA00022777"/>
    </source>
</evidence>
<dbReference type="PANTHER" id="PTHR43711">
    <property type="entry name" value="TWO-COMPONENT HISTIDINE KINASE"/>
    <property type="match status" value="1"/>
</dbReference>
<feature type="domain" description="Histidine kinase" evidence="8">
    <location>
        <begin position="54"/>
        <end position="277"/>
    </location>
</feature>
<sequence>MSNLSDKQLLRELRLRLEERKKLDNEMKELSKDFQSVTKKLKESEALKSHFISNISNEIVNPFTSILGLSKAILSVEKNDWKKVVSMVALIHSEAFNLDFQLRNIFVAAKIEAGEIAPNITKVNIRSLVQTVVDSFNIISRKMGIDIKIEFNIEHGFGKNFYFKTDSEKLKLVLSNLLNNALKYSYKDSQVILKMWVDEDVLHASVQDFGTGISEKNQKIIFERFKRLDSGINSINRGHGLGLSITKALLDVLGGDIDIKSQKGEGSTFSIALPEARNIVEGFSGDGNDVFFDDDDEIF</sequence>